<sequence>MHFGTLELGLFDYLYNQATPSNFVGEIDGGVNDKTMNMNSMVSTKRKRNISLVLGAFITMVAMSQMFRIESVFASEASPTVATSLNTTLSTTFPSGTHGVTTDDVHFRALPSTTANSFGLLPSGTDLLLIGKGVDNWYLVNVNDRIGWVYGDYIKVNTSNDTNNHTQIVAFPAGTKGITTDTVNFRVQPSISADKYGLLAPGTQLTLLSKAMDNWFEVRFDNQTGWVYGDYVKQLDASAFDPATQVNHAASVNNASPLVNQNAVLSIYVNGVKQSYDPSPLIENGRVLVPLRAIFETLGAKVNWDAHTRTASATKGNMTISLQIDSKMALKNDELIQLDAPPQIIKGRMMVPLRFVSETLGAKVAWDDKNRTVTITLNQ</sequence>
<dbReference type="InterPro" id="IPR003646">
    <property type="entry name" value="SH3-like_bac-type"/>
</dbReference>
<dbReference type="Gene3D" id="2.30.30.40">
    <property type="entry name" value="SH3 Domains"/>
    <property type="match status" value="2"/>
</dbReference>
<organism evidence="2 3">
    <name type="scientific">Collibacillus ludicampi</name>
    <dbReference type="NCBI Taxonomy" id="2771369"/>
    <lineage>
        <taxon>Bacteria</taxon>
        <taxon>Bacillati</taxon>
        <taxon>Bacillota</taxon>
        <taxon>Bacilli</taxon>
        <taxon>Bacillales</taxon>
        <taxon>Alicyclobacillaceae</taxon>
        <taxon>Collibacillus</taxon>
    </lineage>
</organism>
<dbReference type="PROSITE" id="PS51781">
    <property type="entry name" value="SH3B"/>
    <property type="match status" value="1"/>
</dbReference>
<dbReference type="Pfam" id="PF07833">
    <property type="entry name" value="Cu_amine_oxidN1"/>
    <property type="match status" value="1"/>
</dbReference>
<evidence type="ECO:0000313" key="3">
    <source>
        <dbReference type="Proteomes" id="UP001057291"/>
    </source>
</evidence>
<evidence type="ECO:0000259" key="1">
    <source>
        <dbReference type="PROSITE" id="PS51781"/>
    </source>
</evidence>
<dbReference type="Gene3D" id="3.30.457.10">
    <property type="entry name" value="Copper amine oxidase-like, N-terminal domain"/>
    <property type="match status" value="1"/>
</dbReference>
<dbReference type="PANTHER" id="PTHR34408">
    <property type="entry name" value="FAMILY PROTEIN, PUTATIVE-RELATED"/>
    <property type="match status" value="1"/>
</dbReference>
<dbReference type="SUPFAM" id="SSF55383">
    <property type="entry name" value="Copper amine oxidase, domain N"/>
    <property type="match status" value="1"/>
</dbReference>
<comment type="caution">
    <text evidence="2">The sequence shown here is derived from an EMBL/GenBank/DDBJ whole genome shotgun (WGS) entry which is preliminary data.</text>
</comment>
<dbReference type="SUPFAM" id="SSF50044">
    <property type="entry name" value="SH3-domain"/>
    <property type="match status" value="1"/>
</dbReference>
<protein>
    <recommendedName>
        <fullName evidence="1">SH3b domain-containing protein</fullName>
    </recommendedName>
</protein>
<dbReference type="PANTHER" id="PTHR34408:SF1">
    <property type="entry name" value="GLYCOSYL HYDROLASE FAMILY 19 DOMAIN-CONTAINING PROTEIN HI_1415"/>
    <property type="match status" value="1"/>
</dbReference>
<dbReference type="InterPro" id="IPR036582">
    <property type="entry name" value="Mao_N_sf"/>
</dbReference>
<reference evidence="2" key="1">
    <citation type="journal article" date="2023" name="Int. J. Syst. Evol. Microbiol.">
        <title>Collibacillus ludicampi gen. nov., sp. nov., a new soil bacterium of the family Alicyclobacillaceae.</title>
        <authorList>
            <person name="Jojima T."/>
            <person name="Ioku Y."/>
            <person name="Fukuta Y."/>
            <person name="Shirasaka N."/>
            <person name="Matsumura Y."/>
            <person name="Mori M."/>
        </authorList>
    </citation>
    <scope>NUCLEOTIDE SEQUENCE</scope>
    <source>
        <strain evidence="2">TP075</strain>
    </source>
</reference>
<dbReference type="InterPro" id="IPR012854">
    <property type="entry name" value="Cu_amine_oxidase-like_N"/>
</dbReference>
<dbReference type="Pfam" id="PF08239">
    <property type="entry name" value="SH3_3"/>
    <property type="match status" value="1"/>
</dbReference>
<keyword evidence="3" id="KW-1185">Reference proteome</keyword>
<dbReference type="RefSeq" id="WP_282198394.1">
    <property type="nucleotide sequence ID" value="NZ_BOQE01000001.1"/>
</dbReference>
<dbReference type="InterPro" id="IPR052354">
    <property type="entry name" value="Cell_Wall_Dynamics_Protein"/>
</dbReference>
<dbReference type="Proteomes" id="UP001057291">
    <property type="component" value="Unassembled WGS sequence"/>
</dbReference>
<name>A0AAV4LBY6_9BACL</name>
<accession>A0AAV4LBY6</accession>
<proteinExistence type="predicted"/>
<dbReference type="InterPro" id="IPR036028">
    <property type="entry name" value="SH3-like_dom_sf"/>
</dbReference>
<dbReference type="EMBL" id="BOQE01000001">
    <property type="protein sequence ID" value="GIM45169.1"/>
    <property type="molecule type" value="Genomic_DNA"/>
</dbReference>
<dbReference type="SMART" id="SM00287">
    <property type="entry name" value="SH3b"/>
    <property type="match status" value="2"/>
</dbReference>
<evidence type="ECO:0000313" key="2">
    <source>
        <dbReference type="EMBL" id="GIM45169.1"/>
    </source>
</evidence>
<feature type="domain" description="SH3b" evidence="1">
    <location>
        <begin position="173"/>
        <end position="236"/>
    </location>
</feature>
<dbReference type="AlphaFoldDB" id="A0AAV4LBY6"/>
<gene>
    <name evidence="2" type="ORF">DNHGIG_07180</name>
</gene>